<dbReference type="SMART" id="SM00015">
    <property type="entry name" value="IQ"/>
    <property type="match status" value="2"/>
</dbReference>
<organism evidence="4 5">
    <name type="scientific">Lagenidium giganteum</name>
    <dbReference type="NCBI Taxonomy" id="4803"/>
    <lineage>
        <taxon>Eukaryota</taxon>
        <taxon>Sar</taxon>
        <taxon>Stramenopiles</taxon>
        <taxon>Oomycota</taxon>
        <taxon>Peronosporomycetes</taxon>
        <taxon>Pythiales</taxon>
        <taxon>Pythiaceae</taxon>
    </lineage>
</organism>
<dbReference type="PROSITE" id="PS51283">
    <property type="entry name" value="DUSP"/>
    <property type="match status" value="1"/>
</dbReference>
<dbReference type="GO" id="GO:0035091">
    <property type="term" value="F:phosphatidylinositol binding"/>
    <property type="evidence" value="ECO:0007669"/>
    <property type="project" value="InterPro"/>
</dbReference>
<dbReference type="InterPro" id="IPR006615">
    <property type="entry name" value="Pept_C19_DUSP"/>
</dbReference>
<dbReference type="PROSITE" id="PS50195">
    <property type="entry name" value="PX"/>
    <property type="match status" value="1"/>
</dbReference>
<dbReference type="InterPro" id="IPR036871">
    <property type="entry name" value="PX_dom_sf"/>
</dbReference>
<proteinExistence type="predicted"/>
<evidence type="ECO:0000313" key="4">
    <source>
        <dbReference type="EMBL" id="DBA04884.1"/>
    </source>
</evidence>
<dbReference type="SUPFAM" id="SSF64268">
    <property type="entry name" value="PX domain"/>
    <property type="match status" value="1"/>
</dbReference>
<feature type="domain" description="PX" evidence="2">
    <location>
        <begin position="105"/>
        <end position="215"/>
    </location>
</feature>
<dbReference type="Gene3D" id="2.30.29.30">
    <property type="entry name" value="Pleckstrin-homology domain (PH domain)/Phosphotyrosine-binding domain (PTB)"/>
    <property type="match status" value="1"/>
</dbReference>
<dbReference type="EMBL" id="DAKRPA010000004">
    <property type="protein sequence ID" value="DBA04884.1"/>
    <property type="molecule type" value="Genomic_DNA"/>
</dbReference>
<evidence type="ECO:0000259" key="2">
    <source>
        <dbReference type="PROSITE" id="PS50195"/>
    </source>
</evidence>
<name>A0AAV2ZH28_9STRA</name>
<evidence type="ECO:0008006" key="6">
    <source>
        <dbReference type="Google" id="ProtNLM"/>
    </source>
</evidence>
<dbReference type="Pfam" id="PF06337">
    <property type="entry name" value="DUSP"/>
    <property type="match status" value="1"/>
</dbReference>
<dbReference type="InterPro" id="IPR035927">
    <property type="entry name" value="DUSP-like_sf"/>
</dbReference>
<dbReference type="SUPFAM" id="SSF50729">
    <property type="entry name" value="PH domain-like"/>
    <property type="match status" value="1"/>
</dbReference>
<dbReference type="Pfam" id="PF00787">
    <property type="entry name" value="PX"/>
    <property type="match status" value="1"/>
</dbReference>
<comment type="caution">
    <text evidence="4">The sequence shown here is derived from an EMBL/GenBank/DDBJ whole genome shotgun (WGS) entry which is preliminary data.</text>
</comment>
<evidence type="ECO:0000256" key="1">
    <source>
        <dbReference type="SAM" id="MobiDB-lite"/>
    </source>
</evidence>
<evidence type="ECO:0000259" key="3">
    <source>
        <dbReference type="PROSITE" id="PS51283"/>
    </source>
</evidence>
<dbReference type="SUPFAM" id="SSF143791">
    <property type="entry name" value="DUSP-like"/>
    <property type="match status" value="1"/>
</dbReference>
<dbReference type="Proteomes" id="UP001146120">
    <property type="component" value="Unassembled WGS sequence"/>
</dbReference>
<dbReference type="InterPro" id="IPR000048">
    <property type="entry name" value="IQ_motif_EF-hand-BS"/>
</dbReference>
<dbReference type="SMART" id="SM00312">
    <property type="entry name" value="PX"/>
    <property type="match status" value="1"/>
</dbReference>
<gene>
    <name evidence="4" type="ORF">N0F65_006886</name>
</gene>
<reference evidence="4" key="1">
    <citation type="submission" date="2022-11" db="EMBL/GenBank/DDBJ databases">
        <authorList>
            <person name="Morgan W.R."/>
            <person name="Tartar A."/>
        </authorList>
    </citation>
    <scope>NUCLEOTIDE SEQUENCE</scope>
    <source>
        <strain evidence="4">ARSEF 373</strain>
    </source>
</reference>
<dbReference type="GO" id="GO:0004843">
    <property type="term" value="F:cysteine-type deubiquitinase activity"/>
    <property type="evidence" value="ECO:0007669"/>
    <property type="project" value="InterPro"/>
</dbReference>
<feature type="compositionally biased region" description="Polar residues" evidence="1">
    <location>
        <begin position="261"/>
        <end position="280"/>
    </location>
</feature>
<feature type="compositionally biased region" description="Low complexity" evidence="1">
    <location>
        <begin position="281"/>
        <end position="291"/>
    </location>
</feature>
<dbReference type="Gene3D" id="3.30.2230.10">
    <property type="entry name" value="DUSP-like"/>
    <property type="match status" value="1"/>
</dbReference>
<accession>A0AAV2ZH28</accession>
<protein>
    <recommendedName>
        <fullName evidence="6">PX domain-containing protein</fullName>
    </recommendedName>
</protein>
<reference evidence="4" key="2">
    <citation type="journal article" date="2023" name="Microbiol Resour">
        <title>Decontamination and Annotation of the Draft Genome Sequence of the Oomycete Lagenidium giganteum ARSEF 373.</title>
        <authorList>
            <person name="Morgan W.R."/>
            <person name="Tartar A."/>
        </authorList>
    </citation>
    <scope>NUCLEOTIDE SEQUENCE</scope>
    <source>
        <strain evidence="4">ARSEF 373</strain>
    </source>
</reference>
<dbReference type="InterPro" id="IPR011993">
    <property type="entry name" value="PH-like_dom_sf"/>
</dbReference>
<dbReference type="AlphaFoldDB" id="A0AAV2ZH28"/>
<dbReference type="Gene3D" id="3.30.1520.10">
    <property type="entry name" value="Phox-like domain"/>
    <property type="match status" value="1"/>
</dbReference>
<dbReference type="InterPro" id="IPR001683">
    <property type="entry name" value="PX_dom"/>
</dbReference>
<feature type="region of interest" description="Disordered" evidence="1">
    <location>
        <begin position="261"/>
        <end position="291"/>
    </location>
</feature>
<dbReference type="PROSITE" id="PS50096">
    <property type="entry name" value="IQ"/>
    <property type="match status" value="2"/>
</dbReference>
<feature type="domain" description="DUSP" evidence="3">
    <location>
        <begin position="214"/>
        <end position="369"/>
    </location>
</feature>
<sequence>MGKLTLEQIQRVIADPYTELQVPIGSPPEQIAAAFRAICLQATLNTHPNADHDPYAFQRQAVAYRFLYSIPLMDDHEYQPDEIFARLRPVDAYSGDESNERASPMLEISIGTMEMAQRKWELPYTNYVITVHYCLRKHVVRRRYNEFVVLHEMLEKRLPVLPTLPERHWKYRFTVGSDRAMELTKYLSRIIETLAHRGLYSMEIMAFLEIDYSKVRAEEEALAVDFLSRVGSSNVFYIIHDGWLNAWKKFVSLGKITSTNVNKEASKSQSDNQQERNSTNATEATKAAAEPHVEAAPAKSAAVLAAEAAKLRPGPPGKITNTHLINPQTNAPKDLLVAGKHYRCVNYLVWQYFVQVYGGGPRLLRKEPNIYTTNVYDMNTLAVLLQKLVRGYLGRLRAKRRRHYMLHQDPAMEKKLQALVRKMQMEEHMNRIRKFVKVKEFQIQHVAAVKVQRAFRAHVLRVEHKLLMNESAVPTVAENFQNIEEYYSLEEIGLIRDPRYRLAHFIVTMNKGVPIQKMRSRKKTPKWRLFKINPIGSQLMWSSKKRTRTVSFIECTSVTIESPLVFKNAFGRKKNTVYDYAVVLTYGENNQTHELVMVCESYCDCEALHFGLNALIQETKGRVSDGGSYVDGHGIIRKKVPHAKRLIREAKEIMDQQQGQANPAHIRMH</sequence>
<keyword evidence="5" id="KW-1185">Reference proteome</keyword>
<evidence type="ECO:0000313" key="5">
    <source>
        <dbReference type="Proteomes" id="UP001146120"/>
    </source>
</evidence>